<dbReference type="Proteomes" id="UP001642464">
    <property type="component" value="Unassembled WGS sequence"/>
</dbReference>
<name>A0ABP0HDF4_9DINO</name>
<protein>
    <submittedName>
        <fullName evidence="1">Uncharacterized protein</fullName>
    </submittedName>
</protein>
<gene>
    <name evidence="1" type="ORF">SCF082_LOCUS1113</name>
</gene>
<comment type="caution">
    <text evidence="1">The sequence shown here is derived from an EMBL/GenBank/DDBJ whole genome shotgun (WGS) entry which is preliminary data.</text>
</comment>
<accession>A0ABP0HDF4</accession>
<organism evidence="1 2">
    <name type="scientific">Durusdinium trenchii</name>
    <dbReference type="NCBI Taxonomy" id="1381693"/>
    <lineage>
        <taxon>Eukaryota</taxon>
        <taxon>Sar</taxon>
        <taxon>Alveolata</taxon>
        <taxon>Dinophyceae</taxon>
        <taxon>Suessiales</taxon>
        <taxon>Symbiodiniaceae</taxon>
        <taxon>Durusdinium</taxon>
    </lineage>
</organism>
<reference evidence="1 2" key="1">
    <citation type="submission" date="2024-02" db="EMBL/GenBank/DDBJ databases">
        <authorList>
            <person name="Chen Y."/>
            <person name="Shah S."/>
            <person name="Dougan E. K."/>
            <person name="Thang M."/>
            <person name="Chan C."/>
        </authorList>
    </citation>
    <scope>NUCLEOTIDE SEQUENCE [LARGE SCALE GENOMIC DNA]</scope>
</reference>
<sequence length="172" mass="19040">MYLRKGGVMASVLAVRTTRTSSLIAKSSRHWKAFATLKPILDLGGAADLPRGSAASAPSAIPLDAEEIRSIARHPRMSSLQIHASKRIATLRRKEVQVDIPLADFREKLRSFGWEAQNCHHPILLFGDDQEEVQRAQGILTEEGFTAVTNAQTREAVARALKKPPEHLRKET</sequence>
<dbReference type="EMBL" id="CAXAMM010000514">
    <property type="protein sequence ID" value="CAK8987773.1"/>
    <property type="molecule type" value="Genomic_DNA"/>
</dbReference>
<evidence type="ECO:0000313" key="2">
    <source>
        <dbReference type="Proteomes" id="UP001642464"/>
    </source>
</evidence>
<keyword evidence="2" id="KW-1185">Reference proteome</keyword>
<evidence type="ECO:0000313" key="1">
    <source>
        <dbReference type="EMBL" id="CAK8987773.1"/>
    </source>
</evidence>
<proteinExistence type="predicted"/>